<feature type="compositionally biased region" description="Polar residues" evidence="12">
    <location>
        <begin position="228"/>
        <end position="238"/>
    </location>
</feature>
<keyword evidence="2 10" id="KW-0813">Transport</keyword>
<dbReference type="Proteomes" id="UP000613030">
    <property type="component" value="Unassembled WGS sequence"/>
</dbReference>
<evidence type="ECO:0000256" key="3">
    <source>
        <dbReference type="ARBA" id="ARBA00022452"/>
    </source>
</evidence>
<evidence type="ECO:0000256" key="12">
    <source>
        <dbReference type="SAM" id="MobiDB-lite"/>
    </source>
</evidence>
<feature type="chain" id="PRO_5045638604" evidence="13">
    <location>
        <begin position="23"/>
        <end position="846"/>
    </location>
</feature>
<dbReference type="Pfam" id="PF07715">
    <property type="entry name" value="Plug"/>
    <property type="match status" value="1"/>
</dbReference>
<dbReference type="InterPro" id="IPR000531">
    <property type="entry name" value="Beta-barrel_TonB"/>
</dbReference>
<feature type="domain" description="TonB-dependent receptor-like beta-barrel" evidence="14">
    <location>
        <begin position="335"/>
        <end position="820"/>
    </location>
</feature>
<reference evidence="16 17" key="1">
    <citation type="submission" date="2021-01" db="EMBL/GenBank/DDBJ databases">
        <title>Chryseolinea sp. Jin1 Genome sequencing and assembly.</title>
        <authorList>
            <person name="Kim I."/>
        </authorList>
    </citation>
    <scope>NUCLEOTIDE SEQUENCE [LARGE SCALE GENOMIC DNA]</scope>
    <source>
        <strain evidence="16 17">Jin1</strain>
    </source>
</reference>
<protein>
    <submittedName>
        <fullName evidence="16">TonB-dependent receptor</fullName>
    </submittedName>
</protein>
<dbReference type="InterPro" id="IPR039426">
    <property type="entry name" value="TonB-dep_rcpt-like"/>
</dbReference>
<keyword evidence="6 11" id="KW-0798">TonB box</keyword>
<evidence type="ECO:0000256" key="9">
    <source>
        <dbReference type="ARBA" id="ARBA00023237"/>
    </source>
</evidence>
<feature type="region of interest" description="Disordered" evidence="12">
    <location>
        <begin position="228"/>
        <end position="259"/>
    </location>
</feature>
<evidence type="ECO:0000256" key="11">
    <source>
        <dbReference type="RuleBase" id="RU003357"/>
    </source>
</evidence>
<evidence type="ECO:0000256" key="10">
    <source>
        <dbReference type="PROSITE-ProRule" id="PRU01360"/>
    </source>
</evidence>
<evidence type="ECO:0000256" key="13">
    <source>
        <dbReference type="SAM" id="SignalP"/>
    </source>
</evidence>
<evidence type="ECO:0000256" key="7">
    <source>
        <dbReference type="ARBA" id="ARBA00023136"/>
    </source>
</evidence>
<dbReference type="Gene3D" id="2.40.170.20">
    <property type="entry name" value="TonB-dependent receptor, beta-barrel domain"/>
    <property type="match status" value="1"/>
</dbReference>
<evidence type="ECO:0000256" key="6">
    <source>
        <dbReference type="ARBA" id="ARBA00023077"/>
    </source>
</evidence>
<evidence type="ECO:0000259" key="14">
    <source>
        <dbReference type="Pfam" id="PF00593"/>
    </source>
</evidence>
<evidence type="ECO:0000256" key="5">
    <source>
        <dbReference type="ARBA" id="ARBA00022729"/>
    </source>
</evidence>
<dbReference type="Pfam" id="PF00593">
    <property type="entry name" value="TonB_dep_Rec_b-barrel"/>
    <property type="match status" value="1"/>
</dbReference>
<dbReference type="InterPro" id="IPR037066">
    <property type="entry name" value="Plug_dom_sf"/>
</dbReference>
<name>A0ABS1KUP9_9BACT</name>
<feature type="domain" description="TonB-dependent receptor plug" evidence="15">
    <location>
        <begin position="50"/>
        <end position="156"/>
    </location>
</feature>
<dbReference type="InterPro" id="IPR036942">
    <property type="entry name" value="Beta-barrel_TonB_sf"/>
</dbReference>
<keyword evidence="5 13" id="KW-0732">Signal</keyword>
<evidence type="ECO:0000256" key="4">
    <source>
        <dbReference type="ARBA" id="ARBA00022692"/>
    </source>
</evidence>
<keyword evidence="9 10" id="KW-0998">Cell outer membrane</keyword>
<evidence type="ECO:0000256" key="2">
    <source>
        <dbReference type="ARBA" id="ARBA00022448"/>
    </source>
</evidence>
<comment type="caution">
    <text evidence="16">The sequence shown here is derived from an EMBL/GenBank/DDBJ whole genome shotgun (WGS) entry which is preliminary data.</text>
</comment>
<keyword evidence="3 10" id="KW-1134">Transmembrane beta strand</keyword>
<keyword evidence="17" id="KW-1185">Reference proteome</keyword>
<dbReference type="PROSITE" id="PS52016">
    <property type="entry name" value="TONB_DEPENDENT_REC_3"/>
    <property type="match status" value="1"/>
</dbReference>
<feature type="signal peptide" evidence="13">
    <location>
        <begin position="1"/>
        <end position="22"/>
    </location>
</feature>
<evidence type="ECO:0000313" key="16">
    <source>
        <dbReference type="EMBL" id="MBL0743175.1"/>
    </source>
</evidence>
<gene>
    <name evidence="16" type="ORF">JI741_18230</name>
</gene>
<evidence type="ECO:0000256" key="8">
    <source>
        <dbReference type="ARBA" id="ARBA00023170"/>
    </source>
</evidence>
<accession>A0ABS1KUP9</accession>
<organism evidence="16 17">
    <name type="scientific">Chryseolinea lacunae</name>
    <dbReference type="NCBI Taxonomy" id="2801331"/>
    <lineage>
        <taxon>Bacteria</taxon>
        <taxon>Pseudomonadati</taxon>
        <taxon>Bacteroidota</taxon>
        <taxon>Cytophagia</taxon>
        <taxon>Cytophagales</taxon>
        <taxon>Fulvivirgaceae</taxon>
        <taxon>Chryseolinea</taxon>
    </lineage>
</organism>
<dbReference type="SUPFAM" id="SSF56935">
    <property type="entry name" value="Porins"/>
    <property type="match status" value="1"/>
</dbReference>
<evidence type="ECO:0000313" key="17">
    <source>
        <dbReference type="Proteomes" id="UP000613030"/>
    </source>
</evidence>
<comment type="similarity">
    <text evidence="10 11">Belongs to the TonB-dependent receptor family.</text>
</comment>
<dbReference type="Gene3D" id="2.170.130.10">
    <property type="entry name" value="TonB-dependent receptor, plug domain"/>
    <property type="match status" value="1"/>
</dbReference>
<keyword evidence="8 16" id="KW-0675">Receptor</keyword>
<comment type="subcellular location">
    <subcellularLocation>
        <location evidence="1 10">Cell outer membrane</location>
        <topology evidence="1 10">Multi-pass membrane protein</topology>
    </subcellularLocation>
</comment>
<dbReference type="PANTHER" id="PTHR30069:SF29">
    <property type="entry name" value="HEMOGLOBIN AND HEMOGLOBIN-HAPTOGLOBIN-BINDING PROTEIN 1-RELATED"/>
    <property type="match status" value="1"/>
</dbReference>
<proteinExistence type="inferred from homology"/>
<dbReference type="InterPro" id="IPR012910">
    <property type="entry name" value="Plug_dom"/>
</dbReference>
<keyword evidence="4 10" id="KW-0812">Transmembrane</keyword>
<dbReference type="EMBL" id="JAERRB010000006">
    <property type="protein sequence ID" value="MBL0743175.1"/>
    <property type="molecule type" value="Genomic_DNA"/>
</dbReference>
<keyword evidence="7 10" id="KW-0472">Membrane</keyword>
<evidence type="ECO:0000259" key="15">
    <source>
        <dbReference type="Pfam" id="PF07715"/>
    </source>
</evidence>
<sequence length="846" mass="94925">MIRRVHFFCLYSMLGLTVPAVAQQVEDTTKVTRLQDVVVTASRLEERIAASPVTIEKVTAADFKRSPAISFFDALENTKGVQMITPSMGFKVINTRGFANTTNVRFVQLVDGMDNQAPHLGAPIANALGPNDLDIESVEIIPGAASALYGMNAINGLANFITKDPFKNKGFSVQQKIGFNRVASDFGTKPFTETSLRWAHVFHSRFAFKVNATFLRGTDWVANDHTDLNPNANSSTGLTGADNPARDPVNAYGNESSNRRTLSLNGKNYVVARTGYDERDVVDYGIRNAKADASIAYAITPDMRISYTCRIANLDNVYQRANRFRLDDYRLQQHGLTFQSPSVVIRAYVNLENTGKSYNARSMSENIDKSFKKDDVWYSDYTNAYKAAVTNGETVATAHHTARDAADAGRPQPGTPDFQNLIAQLGDINNWDYGAALRVQSRMVHAEGQVNLTKQLLQSFRTASGIDMLVGFDHRTYIIVPDGNYFVNPKETDKNITYGRSGAFVQLTRNFFSGKLKLGATLRADKNEYYALKWNPRFTAVFAPVEEHAFRFSYQNGYRFPSVFEAFSNVNSGGVTRVGGLPVMSSGIFETAYKRASIDAFQAAVNTGVNTNSLTRNEAIVKNQNLLAKNDYTYMEPEHIRSLEFGYRGQLLRGVLSWDIDFYYNRYDQFIAQVEMNIPQTTNPDSIAFYLVDKQKQDRYRMWTNSHTVTYNYGSSLGLVYRMPANFKIIGNATYSRLQRKTSNDGLEDGFNTPQWITNVSLGNDKFFGHVGFMVTYRWQSSYYWQSFLVNGDVPAYQTVDAQVSYQWSKVLLKIGGSNLFNRYYNSFLGGPSIGGLYYTSITVQL</sequence>
<evidence type="ECO:0000256" key="1">
    <source>
        <dbReference type="ARBA" id="ARBA00004571"/>
    </source>
</evidence>
<dbReference type="PANTHER" id="PTHR30069">
    <property type="entry name" value="TONB-DEPENDENT OUTER MEMBRANE RECEPTOR"/>
    <property type="match status" value="1"/>
</dbReference>